<sequence>MANNFQDTIVLFGDSITQEWAAGSLAHRFTSAYSRRLDVLNRGFGGYTSEWNLPIFEKAFAKKKEQKGCPVVRLVTLWLGANDSTFPQRHQHLPLEKYSENMKYYVRSILSPSSEYYQPHAYVLLLTPPPLVEKMREEAKLQYPPEQRTPADRSLDNTKRYRDEIIKIGAEFKRTNPEFADKLRVIDTWAPLIAAAGGDVRDEEAMRRFFTDGLHMTSEGYEIVYNACLDVIKKDFKGLDPDDQTSLPMTFPHWDSVDPKAVRKTVVQAKPKYVVAQKADTGFQSNVLAKLLLFAFLVAVVPIATYFTTIKHAFNGEQLDVCRNRRHRVCQHCHGSLRSSGL</sequence>
<reference evidence="3" key="1">
    <citation type="submission" date="2020-04" db="EMBL/GenBank/DDBJ databases">
        <title>Analysis of mating type loci in Filobasidium floriforme.</title>
        <authorList>
            <person name="Nowrousian M."/>
        </authorList>
    </citation>
    <scope>NUCLEOTIDE SEQUENCE</scope>
    <source>
        <strain evidence="3">CBS 6242</strain>
    </source>
</reference>
<dbReference type="SUPFAM" id="SSF52266">
    <property type="entry name" value="SGNH hydrolase"/>
    <property type="match status" value="1"/>
</dbReference>
<dbReference type="Pfam" id="PF13472">
    <property type="entry name" value="Lipase_GDSL_2"/>
    <property type="match status" value="1"/>
</dbReference>
<evidence type="ECO:0000256" key="1">
    <source>
        <dbReference type="SAM" id="Phobius"/>
    </source>
</evidence>
<evidence type="ECO:0000259" key="2">
    <source>
        <dbReference type="Pfam" id="PF13472"/>
    </source>
</evidence>
<keyword evidence="1" id="KW-0472">Membrane</keyword>
<dbReference type="Proteomes" id="UP000812966">
    <property type="component" value="Unassembled WGS sequence"/>
</dbReference>
<evidence type="ECO:0000313" key="3">
    <source>
        <dbReference type="EMBL" id="KAG7562010.1"/>
    </source>
</evidence>
<feature type="transmembrane region" description="Helical" evidence="1">
    <location>
        <begin position="287"/>
        <end position="307"/>
    </location>
</feature>
<proteinExistence type="predicted"/>
<keyword evidence="1" id="KW-0812">Transmembrane</keyword>
<dbReference type="CDD" id="cd01838">
    <property type="entry name" value="Isoamyl_acetate_hydrolase_like"/>
    <property type="match status" value="1"/>
</dbReference>
<dbReference type="EMBL" id="JABELV010000041">
    <property type="protein sequence ID" value="KAG7562010.1"/>
    <property type="molecule type" value="Genomic_DNA"/>
</dbReference>
<accession>A0A8K0NRQ0</accession>
<dbReference type="PANTHER" id="PTHR14209">
    <property type="entry name" value="ISOAMYL ACETATE-HYDROLYZING ESTERASE 1"/>
    <property type="match status" value="1"/>
</dbReference>
<feature type="domain" description="SGNH hydrolase-type esterase" evidence="2">
    <location>
        <begin position="11"/>
        <end position="223"/>
    </location>
</feature>
<name>A0A8K0NRQ0_9TREE</name>
<keyword evidence="1" id="KW-1133">Transmembrane helix</keyword>
<evidence type="ECO:0000313" key="4">
    <source>
        <dbReference type="Proteomes" id="UP000812966"/>
    </source>
</evidence>
<gene>
    <name evidence="3" type="ORF">FFLO_02565</name>
</gene>
<dbReference type="InterPro" id="IPR036514">
    <property type="entry name" value="SGNH_hydro_sf"/>
</dbReference>
<dbReference type="InterPro" id="IPR045136">
    <property type="entry name" value="Iah1-like"/>
</dbReference>
<dbReference type="Gene3D" id="3.40.50.1110">
    <property type="entry name" value="SGNH hydrolase"/>
    <property type="match status" value="1"/>
</dbReference>
<keyword evidence="4" id="KW-1185">Reference proteome</keyword>
<dbReference type="InterPro" id="IPR013830">
    <property type="entry name" value="SGNH_hydro"/>
</dbReference>
<dbReference type="PANTHER" id="PTHR14209:SF19">
    <property type="entry name" value="ISOAMYL ACETATE-HYDROLYZING ESTERASE 1 HOMOLOG"/>
    <property type="match status" value="1"/>
</dbReference>
<comment type="caution">
    <text evidence="3">The sequence shown here is derived from an EMBL/GenBank/DDBJ whole genome shotgun (WGS) entry which is preliminary data.</text>
</comment>
<protein>
    <recommendedName>
        <fullName evidence="2">SGNH hydrolase-type esterase domain-containing protein</fullName>
    </recommendedName>
</protein>
<dbReference type="AlphaFoldDB" id="A0A8K0NRQ0"/>
<organism evidence="3 4">
    <name type="scientific">Filobasidium floriforme</name>
    <dbReference type="NCBI Taxonomy" id="5210"/>
    <lineage>
        <taxon>Eukaryota</taxon>
        <taxon>Fungi</taxon>
        <taxon>Dikarya</taxon>
        <taxon>Basidiomycota</taxon>
        <taxon>Agaricomycotina</taxon>
        <taxon>Tremellomycetes</taxon>
        <taxon>Filobasidiales</taxon>
        <taxon>Filobasidiaceae</taxon>
        <taxon>Filobasidium</taxon>
    </lineage>
</organism>